<feature type="signal peptide" evidence="5">
    <location>
        <begin position="1"/>
        <end position="20"/>
    </location>
</feature>
<dbReference type="Pfam" id="PF00201">
    <property type="entry name" value="UDPGT"/>
    <property type="match status" value="1"/>
</dbReference>
<organism evidence="6">
    <name type="scientific">Xenopsylla cheopis</name>
    <name type="common">Oriental rat flea</name>
    <name type="synonym">Pulex cheopis</name>
    <dbReference type="NCBI Taxonomy" id="163159"/>
    <lineage>
        <taxon>Eukaryota</taxon>
        <taxon>Metazoa</taxon>
        <taxon>Ecdysozoa</taxon>
        <taxon>Arthropoda</taxon>
        <taxon>Hexapoda</taxon>
        <taxon>Insecta</taxon>
        <taxon>Pterygota</taxon>
        <taxon>Neoptera</taxon>
        <taxon>Endopterygota</taxon>
        <taxon>Siphonaptera</taxon>
        <taxon>Pulicidae</taxon>
        <taxon>Xenopsyllinae</taxon>
        <taxon>Xenopsylla</taxon>
    </lineage>
</organism>
<feature type="chain" id="PRO_5027146047" description="UDP-glucuronosyltransferase" evidence="5">
    <location>
        <begin position="21"/>
        <end position="524"/>
    </location>
</feature>
<dbReference type="PANTHER" id="PTHR48043">
    <property type="entry name" value="EG:EG0003.4 PROTEIN-RELATED"/>
    <property type="match status" value="1"/>
</dbReference>
<keyword evidence="5" id="KW-0732">Signal</keyword>
<evidence type="ECO:0000256" key="1">
    <source>
        <dbReference type="ARBA" id="ARBA00009995"/>
    </source>
</evidence>
<dbReference type="Gene3D" id="3.40.50.2000">
    <property type="entry name" value="Glycogen Phosphorylase B"/>
    <property type="match status" value="1"/>
</dbReference>
<dbReference type="InterPro" id="IPR035595">
    <property type="entry name" value="UDP_glycos_trans_CS"/>
</dbReference>
<keyword evidence="5" id="KW-0472">Membrane</keyword>
<feature type="transmembrane region" description="Helical" evidence="5">
    <location>
        <begin position="481"/>
        <end position="504"/>
    </location>
</feature>
<keyword evidence="2 4" id="KW-0328">Glycosyltransferase</keyword>
<proteinExistence type="inferred from homology"/>
<evidence type="ECO:0000313" key="6">
    <source>
        <dbReference type="EMBL" id="NOV50999.1"/>
    </source>
</evidence>
<keyword evidence="3 4" id="KW-0808">Transferase</keyword>
<dbReference type="PANTHER" id="PTHR48043:SF159">
    <property type="entry name" value="EG:EG0003.4 PROTEIN-RELATED"/>
    <property type="match status" value="1"/>
</dbReference>
<sequence>MKMFRLILCLLLVGILHVEGAKILMMFNAISRSHYILGEALGLGLAEKGHQVTMISPFKKSNNHTNYEEIILDDAFDSLLAKEMQKTLLDANNRSMWKMVLRMAQIGADGTNKTFYNSGVQKLLRSGKKFDIFLSEWFMNEALLGMANHFNAIPIVMSTAGTSGWTNKMVGNPFNPAYDINLILPYTNPLSYRERLISTAFLVFEELLYWRHMSYQTELYEEYFRFLNGRARINEPDLYSITTNISLLLLNTNVAVSNARANVPNVVSVGGLHVKPGKLPNDLQKILDNSPQGVIYFSMGSNVKSSQLSEETRTGILRTFAKLNHTVLWKWETDQLPNQPKNVIIKKWMPQQSILAHPNTKLFVTHGGLLSSIEALYFGVPLVGIPVFGDQPMNMARAVTSGYGIKLDLNTISEETLTEAIFEALNNPKYRERAQYLSNIFRDQEQEPLDKAVSSIEYVLRHKGATFLRSASVHMPVYQKILLDVMAGLLAAVLLPIFIVYWIIKKIIKKLCRRSKVNDTKKNN</sequence>
<keyword evidence="5" id="KW-0812">Transmembrane</keyword>
<protein>
    <recommendedName>
        <fullName evidence="5">UDP-glucuronosyltransferase</fullName>
        <ecNumber evidence="5">2.4.1.17</ecNumber>
    </recommendedName>
</protein>
<dbReference type="FunFam" id="3.40.50.2000:FF:000050">
    <property type="entry name" value="UDP-glucuronosyltransferase"/>
    <property type="match status" value="1"/>
</dbReference>
<evidence type="ECO:0000256" key="2">
    <source>
        <dbReference type="ARBA" id="ARBA00022676"/>
    </source>
</evidence>
<keyword evidence="5" id="KW-1133">Transmembrane helix</keyword>
<comment type="subcellular location">
    <subcellularLocation>
        <location evidence="5">Membrane</location>
        <topology evidence="5">Single-pass membrane protein</topology>
    </subcellularLocation>
</comment>
<evidence type="ECO:0000256" key="3">
    <source>
        <dbReference type="ARBA" id="ARBA00022679"/>
    </source>
</evidence>
<dbReference type="InterPro" id="IPR050271">
    <property type="entry name" value="UDP-glycosyltransferase"/>
</dbReference>
<dbReference type="SUPFAM" id="SSF53756">
    <property type="entry name" value="UDP-Glycosyltransferase/glycogen phosphorylase"/>
    <property type="match status" value="1"/>
</dbReference>
<dbReference type="CDD" id="cd03784">
    <property type="entry name" value="GT1_Gtf-like"/>
    <property type="match status" value="1"/>
</dbReference>
<dbReference type="GO" id="GO:0015020">
    <property type="term" value="F:glucuronosyltransferase activity"/>
    <property type="evidence" value="ECO:0007669"/>
    <property type="project" value="UniProtKB-EC"/>
</dbReference>
<reference evidence="6" key="1">
    <citation type="submission" date="2020-03" db="EMBL/GenBank/DDBJ databases">
        <title>Transcriptomic Profiling of the Digestive Tract of the Rat Flea, Xenopsylla cheopis, Following Blood Feeding and Infection with Yersinia pestis.</title>
        <authorList>
            <person name="Bland D.M."/>
            <person name="Martens C.A."/>
            <person name="Virtaneva K."/>
            <person name="Kanakabandi K."/>
            <person name="Long D."/>
            <person name="Rosenke R."/>
            <person name="Saturday G.A."/>
            <person name="Hoyt F.H."/>
            <person name="Bruno D.P."/>
            <person name="Ribeiro J.M.C."/>
            <person name="Hinnebusch J."/>
        </authorList>
    </citation>
    <scope>NUCLEOTIDE SEQUENCE</scope>
</reference>
<dbReference type="EMBL" id="GIIL01007273">
    <property type="protein sequence ID" value="NOV50999.1"/>
    <property type="molecule type" value="Transcribed_RNA"/>
</dbReference>
<comment type="catalytic activity">
    <reaction evidence="5">
        <text>glucuronate acceptor + UDP-alpha-D-glucuronate = acceptor beta-D-glucuronoside + UDP + H(+)</text>
        <dbReference type="Rhea" id="RHEA:21032"/>
        <dbReference type="ChEBI" id="CHEBI:15378"/>
        <dbReference type="ChEBI" id="CHEBI:58052"/>
        <dbReference type="ChEBI" id="CHEBI:58223"/>
        <dbReference type="ChEBI" id="CHEBI:132367"/>
        <dbReference type="ChEBI" id="CHEBI:132368"/>
        <dbReference type="EC" id="2.4.1.17"/>
    </reaction>
</comment>
<dbReference type="InterPro" id="IPR002213">
    <property type="entry name" value="UDP_glucos_trans"/>
</dbReference>
<evidence type="ECO:0000256" key="4">
    <source>
        <dbReference type="RuleBase" id="RU003718"/>
    </source>
</evidence>
<dbReference type="GO" id="GO:0016020">
    <property type="term" value="C:membrane"/>
    <property type="evidence" value="ECO:0007669"/>
    <property type="project" value="UniProtKB-SubCell"/>
</dbReference>
<comment type="similarity">
    <text evidence="1 4">Belongs to the UDP-glycosyltransferase family.</text>
</comment>
<evidence type="ECO:0000256" key="5">
    <source>
        <dbReference type="RuleBase" id="RU362059"/>
    </source>
</evidence>
<accession>A0A6M2DXB3</accession>
<dbReference type="PROSITE" id="PS00375">
    <property type="entry name" value="UDPGT"/>
    <property type="match status" value="1"/>
</dbReference>
<dbReference type="EC" id="2.4.1.17" evidence="5"/>
<dbReference type="AlphaFoldDB" id="A0A6M2DXB3"/>
<name>A0A6M2DXB3_XENCH</name>